<evidence type="ECO:0000256" key="1">
    <source>
        <dbReference type="ARBA" id="ARBA00004123"/>
    </source>
</evidence>
<proteinExistence type="predicted"/>
<keyword evidence="2" id="KW-0805">Transcription regulation</keyword>
<evidence type="ECO:0000256" key="2">
    <source>
        <dbReference type="ARBA" id="ARBA00023015"/>
    </source>
</evidence>
<dbReference type="Proteomes" id="UP000762676">
    <property type="component" value="Unassembled WGS sequence"/>
</dbReference>
<dbReference type="PROSITE" id="PS50953">
    <property type="entry name" value="KID"/>
    <property type="match status" value="1"/>
</dbReference>
<feature type="compositionally biased region" description="Low complexity" evidence="6">
    <location>
        <begin position="61"/>
        <end position="70"/>
    </location>
</feature>
<dbReference type="InterPro" id="IPR001630">
    <property type="entry name" value="Leuzip_CREB"/>
</dbReference>
<dbReference type="Pfam" id="PF02173">
    <property type="entry name" value="pKID"/>
    <property type="match status" value="1"/>
</dbReference>
<dbReference type="PANTHER" id="PTHR45879:SF3">
    <property type="entry name" value="CYCLIC AMP RESPONSE ELEMENT-BINDING PROTEIN B"/>
    <property type="match status" value="1"/>
</dbReference>
<evidence type="ECO:0000256" key="3">
    <source>
        <dbReference type="ARBA" id="ARBA00023125"/>
    </source>
</evidence>
<dbReference type="GO" id="GO:0005667">
    <property type="term" value="C:transcription regulator complex"/>
    <property type="evidence" value="ECO:0007669"/>
    <property type="project" value="TreeGrafter"/>
</dbReference>
<dbReference type="PANTHER" id="PTHR45879">
    <property type="entry name" value="CYCLIC AMP RESPONSE ELEMENT-BINDING PROTEIN B"/>
    <property type="match status" value="1"/>
</dbReference>
<keyword evidence="5" id="KW-0539">Nucleus</keyword>
<accession>A0AAV4ER24</accession>
<evidence type="ECO:0000259" key="8">
    <source>
        <dbReference type="PROSITE" id="PS50953"/>
    </source>
</evidence>
<dbReference type="GO" id="GO:0000981">
    <property type="term" value="F:DNA-binding transcription factor activity, RNA polymerase II-specific"/>
    <property type="evidence" value="ECO:0007669"/>
    <property type="project" value="TreeGrafter"/>
</dbReference>
<evidence type="ECO:0000313" key="10">
    <source>
        <dbReference type="Proteomes" id="UP000762676"/>
    </source>
</evidence>
<organism evidence="9 10">
    <name type="scientific">Elysia marginata</name>
    <dbReference type="NCBI Taxonomy" id="1093978"/>
    <lineage>
        <taxon>Eukaryota</taxon>
        <taxon>Metazoa</taxon>
        <taxon>Spiralia</taxon>
        <taxon>Lophotrochozoa</taxon>
        <taxon>Mollusca</taxon>
        <taxon>Gastropoda</taxon>
        <taxon>Heterobranchia</taxon>
        <taxon>Euthyneura</taxon>
        <taxon>Panpulmonata</taxon>
        <taxon>Sacoglossa</taxon>
        <taxon>Placobranchoidea</taxon>
        <taxon>Plakobranchidae</taxon>
        <taxon>Elysia</taxon>
    </lineage>
</organism>
<comment type="subcellular location">
    <subcellularLocation>
        <location evidence="1">Nucleus</location>
    </subcellularLocation>
</comment>
<evidence type="ECO:0000256" key="5">
    <source>
        <dbReference type="ARBA" id="ARBA00023242"/>
    </source>
</evidence>
<reference evidence="9 10" key="1">
    <citation type="journal article" date="2021" name="Elife">
        <title>Chloroplast acquisition without the gene transfer in kleptoplastic sea slugs, Plakobranchus ocellatus.</title>
        <authorList>
            <person name="Maeda T."/>
            <person name="Takahashi S."/>
            <person name="Yoshida T."/>
            <person name="Shimamura S."/>
            <person name="Takaki Y."/>
            <person name="Nagai Y."/>
            <person name="Toyoda A."/>
            <person name="Suzuki Y."/>
            <person name="Arimoto A."/>
            <person name="Ishii H."/>
            <person name="Satoh N."/>
            <person name="Nishiyama T."/>
            <person name="Hasebe M."/>
            <person name="Maruyama T."/>
            <person name="Minagawa J."/>
            <person name="Obokata J."/>
            <person name="Shigenobu S."/>
        </authorList>
    </citation>
    <scope>NUCLEOTIDE SEQUENCE [LARGE SCALE GENOMIC DNA]</scope>
</reference>
<dbReference type="GO" id="GO:0005634">
    <property type="term" value="C:nucleus"/>
    <property type="evidence" value="ECO:0007669"/>
    <property type="project" value="UniProtKB-SubCell"/>
</dbReference>
<evidence type="ECO:0000313" key="9">
    <source>
        <dbReference type="EMBL" id="GFR63211.1"/>
    </source>
</evidence>
<keyword evidence="7" id="KW-0732">Signal</keyword>
<dbReference type="AlphaFoldDB" id="A0AAV4ER24"/>
<evidence type="ECO:0000256" key="7">
    <source>
        <dbReference type="SAM" id="SignalP"/>
    </source>
</evidence>
<dbReference type="InterPro" id="IPR003102">
    <property type="entry name" value="CREB1-like_pKID"/>
</dbReference>
<keyword evidence="3" id="KW-0238">DNA-binding</keyword>
<protein>
    <submittedName>
        <fullName evidence="9">cAMP-responsive element modulator</fullName>
    </submittedName>
</protein>
<dbReference type="EMBL" id="BMAT01003833">
    <property type="protein sequence ID" value="GFR63211.1"/>
    <property type="molecule type" value="Genomic_DNA"/>
</dbReference>
<feature type="domain" description="KID" evidence="8">
    <location>
        <begin position="9"/>
        <end position="68"/>
    </location>
</feature>
<sequence length="156" mass="16564">MSFLIHSVLLVSVLVAAVDEDLSSDESGTKKRRELLARRPSYRKILNDLSSPVSKMDDDSNSSQSQDGQDSFVQASALQLTAHGDATPATQGLQTLTMTNASPTSASNSTGGTTIVQYAQGPDGQFYIPAKKSKRVTIVVIVVVAVAATAIEHQEQ</sequence>
<evidence type="ECO:0000256" key="6">
    <source>
        <dbReference type="SAM" id="MobiDB-lite"/>
    </source>
</evidence>
<dbReference type="GO" id="GO:0000978">
    <property type="term" value="F:RNA polymerase II cis-regulatory region sequence-specific DNA binding"/>
    <property type="evidence" value="ECO:0007669"/>
    <property type="project" value="TreeGrafter"/>
</dbReference>
<feature type="signal peptide" evidence="7">
    <location>
        <begin position="1"/>
        <end position="17"/>
    </location>
</feature>
<name>A0AAV4ER24_9GAST</name>
<keyword evidence="4" id="KW-0804">Transcription</keyword>
<gene>
    <name evidence="9" type="ORF">ElyMa_001890000</name>
</gene>
<feature type="chain" id="PRO_5043652035" evidence="7">
    <location>
        <begin position="18"/>
        <end position="156"/>
    </location>
</feature>
<evidence type="ECO:0000256" key="4">
    <source>
        <dbReference type="ARBA" id="ARBA00023163"/>
    </source>
</evidence>
<feature type="region of interest" description="Disordered" evidence="6">
    <location>
        <begin position="46"/>
        <end position="70"/>
    </location>
</feature>
<keyword evidence="10" id="KW-1185">Reference proteome</keyword>
<comment type="caution">
    <text evidence="9">The sequence shown here is derived from an EMBL/GenBank/DDBJ whole genome shotgun (WGS) entry which is preliminary data.</text>
</comment>